<feature type="transmembrane region" description="Helical" evidence="1">
    <location>
        <begin position="40"/>
        <end position="69"/>
    </location>
</feature>
<dbReference type="Pfam" id="PF10323">
    <property type="entry name" value="7TM_GPCR_Srv"/>
    <property type="match status" value="1"/>
</dbReference>
<evidence type="ECO:0000256" key="1">
    <source>
        <dbReference type="SAM" id="Phobius"/>
    </source>
</evidence>
<sequence length="301" mass="34825">MLTWQTWILTAVAVTTLPLYLRIIYLLIRYRILLTVFDDTFVYFVPCFVNGTLEVLYCLKLTVIVMNLTHENYQRFSIGFKSGVFEGQSIVFTLLIFRQVSVLLVAWIVALSSWKVKLTSGNVGDTGLDDVLRHLDTSMPQVLRIPTMLIVHSTQFTKLSFFTTIQLARSSTTLLCTIFFLVTQEIHNSLSGAPDDICNPFHRGCIDIIGFISYYTCFNMRGFDELKPFYWSMNNSFFVPWSYMQTYLFQYGRIIGVVLISIQRCSIVSFPTSKFNQIIMNELEDYRNGITYLSRGYQLKL</sequence>
<keyword evidence="1" id="KW-1133">Transmembrane helix</keyword>
<protein>
    <submittedName>
        <fullName evidence="3">G protein-coupled receptor</fullName>
    </submittedName>
</protein>
<accession>A0A1I7XF70</accession>
<dbReference type="AlphaFoldDB" id="A0A1I7XF70"/>
<dbReference type="InterPro" id="IPR019426">
    <property type="entry name" value="7TM_GPCR_serpentine_rcpt_Srv"/>
</dbReference>
<organism evidence="2 3">
    <name type="scientific">Heterorhabditis bacteriophora</name>
    <name type="common">Entomopathogenic nematode worm</name>
    <dbReference type="NCBI Taxonomy" id="37862"/>
    <lineage>
        <taxon>Eukaryota</taxon>
        <taxon>Metazoa</taxon>
        <taxon>Ecdysozoa</taxon>
        <taxon>Nematoda</taxon>
        <taxon>Chromadorea</taxon>
        <taxon>Rhabditida</taxon>
        <taxon>Rhabditina</taxon>
        <taxon>Rhabditomorpha</taxon>
        <taxon>Strongyloidea</taxon>
        <taxon>Heterorhabditidae</taxon>
        <taxon>Heterorhabditis</taxon>
    </lineage>
</organism>
<name>A0A1I7XF70_HETBA</name>
<evidence type="ECO:0000313" key="3">
    <source>
        <dbReference type="WBParaSite" id="Hba_16320"/>
    </source>
</evidence>
<dbReference type="Proteomes" id="UP000095283">
    <property type="component" value="Unplaced"/>
</dbReference>
<proteinExistence type="predicted"/>
<keyword evidence="1" id="KW-0812">Transmembrane</keyword>
<reference evidence="3" key="1">
    <citation type="submission" date="2016-11" db="UniProtKB">
        <authorList>
            <consortium name="WormBaseParasite"/>
        </authorList>
    </citation>
    <scope>IDENTIFICATION</scope>
</reference>
<evidence type="ECO:0000313" key="2">
    <source>
        <dbReference type="Proteomes" id="UP000095283"/>
    </source>
</evidence>
<feature type="transmembrane region" description="Helical" evidence="1">
    <location>
        <begin position="89"/>
        <end position="110"/>
    </location>
</feature>
<dbReference type="WBParaSite" id="Hba_16320">
    <property type="protein sequence ID" value="Hba_16320"/>
    <property type="gene ID" value="Hba_16320"/>
</dbReference>
<keyword evidence="1" id="KW-0472">Membrane</keyword>
<keyword evidence="2" id="KW-1185">Reference proteome</keyword>
<feature type="transmembrane region" description="Helical" evidence="1">
    <location>
        <begin position="6"/>
        <end position="28"/>
    </location>
</feature>